<organism evidence="1 2">
    <name type="scientific">Clostridium symbiosum</name>
    <name type="common">Bacteroides symbiosus</name>
    <dbReference type="NCBI Taxonomy" id="1512"/>
    <lineage>
        <taxon>Bacteria</taxon>
        <taxon>Bacillati</taxon>
        <taxon>Bacillota</taxon>
        <taxon>Clostridia</taxon>
        <taxon>Lachnospirales</taxon>
        <taxon>Lachnospiraceae</taxon>
        <taxon>Otoolea</taxon>
    </lineage>
</organism>
<accession>A0AAW5F338</accession>
<dbReference type="AlphaFoldDB" id="A0AAW5F338"/>
<gene>
    <name evidence="1" type="ORF">K5I21_06775</name>
</gene>
<evidence type="ECO:0000313" key="1">
    <source>
        <dbReference type="EMBL" id="MCK0085581.1"/>
    </source>
</evidence>
<evidence type="ECO:0000313" key="2">
    <source>
        <dbReference type="Proteomes" id="UP001203136"/>
    </source>
</evidence>
<proteinExistence type="predicted"/>
<protein>
    <submittedName>
        <fullName evidence="1">Uncharacterized protein</fullName>
    </submittedName>
</protein>
<comment type="caution">
    <text evidence="1">The sequence shown here is derived from an EMBL/GenBank/DDBJ whole genome shotgun (WGS) entry which is preliminary data.</text>
</comment>
<sequence>MMKEYGEMQFMASSPPAADAGEYRVKVHQNVTSPVAEEIPGAEFRFFAGEKRFELEQGEIYEAYPPAGMVSDYGVTLPHIIFYK</sequence>
<dbReference type="RefSeq" id="WP_243245851.1">
    <property type="nucleotide sequence ID" value="NZ_JADNAS010000012.1"/>
</dbReference>
<reference evidence="1" key="1">
    <citation type="journal article" date="2022" name="Cell Host Microbe">
        <title>Colonization of the live biotherapeutic product VE303 and modulation of the microbiota and metabolites in healthy volunteers.</title>
        <authorList>
            <person name="Dsouza M."/>
            <person name="Menon R."/>
            <person name="Crossette E."/>
            <person name="Bhattarai S.K."/>
            <person name="Schneider J."/>
            <person name="Kim Y.G."/>
            <person name="Reddy S."/>
            <person name="Caballero S."/>
            <person name="Felix C."/>
            <person name="Cornacchione L."/>
            <person name="Hendrickson J."/>
            <person name="Watson A.R."/>
            <person name="Minot S.S."/>
            <person name="Greenfield N."/>
            <person name="Schopf L."/>
            <person name="Szabady R."/>
            <person name="Patarroyo J."/>
            <person name="Smith W."/>
            <person name="Harrison P."/>
            <person name="Kuijper E.J."/>
            <person name="Kelly C.P."/>
            <person name="Olle B."/>
            <person name="Bobilev D."/>
            <person name="Silber J.L."/>
            <person name="Bucci V."/>
            <person name="Roberts B."/>
            <person name="Faith J."/>
            <person name="Norman J.M."/>
        </authorList>
    </citation>
    <scope>NUCLEOTIDE SEQUENCE</scope>
    <source>
        <strain evidence="1">VE303-04</strain>
    </source>
</reference>
<dbReference type="Proteomes" id="UP001203136">
    <property type="component" value="Unassembled WGS sequence"/>
</dbReference>
<dbReference type="EMBL" id="JAINVB010000001">
    <property type="protein sequence ID" value="MCK0085581.1"/>
    <property type="molecule type" value="Genomic_DNA"/>
</dbReference>
<name>A0AAW5F338_CLOSY</name>